<evidence type="ECO:0000256" key="7">
    <source>
        <dbReference type="ARBA" id="ARBA00022927"/>
    </source>
</evidence>
<evidence type="ECO:0000256" key="5">
    <source>
        <dbReference type="ARBA" id="ARBA00022519"/>
    </source>
</evidence>
<evidence type="ECO:0000256" key="4">
    <source>
        <dbReference type="ARBA" id="ARBA00022475"/>
    </source>
</evidence>
<dbReference type="Pfam" id="PF03544">
    <property type="entry name" value="TonB_C"/>
    <property type="match status" value="1"/>
</dbReference>
<dbReference type="PROSITE" id="PS52015">
    <property type="entry name" value="TONB_CTD"/>
    <property type="match status" value="1"/>
</dbReference>
<evidence type="ECO:0000256" key="3">
    <source>
        <dbReference type="ARBA" id="ARBA00022448"/>
    </source>
</evidence>
<name>A0A5E7J287_PSEFL</name>
<keyword evidence="10" id="KW-0735">Signal-anchor</keyword>
<dbReference type="SUPFAM" id="SSF74653">
    <property type="entry name" value="TolA/TonB C-terminal domain"/>
    <property type="match status" value="1"/>
</dbReference>
<comment type="similarity">
    <text evidence="2 10">Belongs to the TonB family.</text>
</comment>
<evidence type="ECO:0000256" key="8">
    <source>
        <dbReference type="ARBA" id="ARBA00022989"/>
    </source>
</evidence>
<dbReference type="OrthoDB" id="7032307at2"/>
<keyword evidence="4 10" id="KW-1003">Cell membrane</keyword>
<dbReference type="GO" id="GO:0098797">
    <property type="term" value="C:plasma membrane protein complex"/>
    <property type="evidence" value="ECO:0007669"/>
    <property type="project" value="TreeGrafter"/>
</dbReference>
<dbReference type="AlphaFoldDB" id="A0A5E7J287"/>
<evidence type="ECO:0000256" key="11">
    <source>
        <dbReference type="SAM" id="SignalP"/>
    </source>
</evidence>
<evidence type="ECO:0000313" key="13">
    <source>
        <dbReference type="EMBL" id="VVO82306.1"/>
    </source>
</evidence>
<dbReference type="GO" id="GO:0031992">
    <property type="term" value="F:energy transducer activity"/>
    <property type="evidence" value="ECO:0007669"/>
    <property type="project" value="InterPro"/>
</dbReference>
<dbReference type="InterPro" id="IPR037682">
    <property type="entry name" value="TonB_C"/>
</dbReference>
<feature type="chain" id="PRO_5022664830" description="Protein TonB" evidence="11">
    <location>
        <begin position="19"/>
        <end position="204"/>
    </location>
</feature>
<keyword evidence="9" id="KW-0472">Membrane</keyword>
<evidence type="ECO:0000259" key="12">
    <source>
        <dbReference type="PROSITE" id="PS52015"/>
    </source>
</evidence>
<dbReference type="RefSeq" id="WP_150783787.1">
    <property type="nucleotide sequence ID" value="NZ_CABVII010000006.1"/>
</dbReference>
<dbReference type="GO" id="GO:0015031">
    <property type="term" value="P:protein transport"/>
    <property type="evidence" value="ECO:0007669"/>
    <property type="project" value="UniProtKB-UniRule"/>
</dbReference>
<keyword evidence="3 10" id="KW-0813">Transport</keyword>
<evidence type="ECO:0000256" key="10">
    <source>
        <dbReference type="RuleBase" id="RU362123"/>
    </source>
</evidence>
<dbReference type="PANTHER" id="PTHR33446:SF2">
    <property type="entry name" value="PROTEIN TONB"/>
    <property type="match status" value="1"/>
</dbReference>
<sequence length="204" mass="23472" precursor="true">MRWFAFVLLLGLSVDARAGEFFLIPVNNPKPIYPAALLRAGITGNVRVEFTVNADGLVNKVRILESDHPDLAEASRVAIEQWRFKPWVVDDDKPAKQEIIAPMVFRLDLDSPIHTNLWLKKLKCSDVNEQLLNVPEHAWVDAAPFHYTRAYLSNVFHITQLPKEQRLEWIAKLNKRVPTIVRSCRSGPVRKYMSLLPEEIRKLL</sequence>
<accession>A0A5E7J287</accession>
<dbReference type="InterPro" id="IPR003538">
    <property type="entry name" value="TonB"/>
</dbReference>
<keyword evidence="7 10" id="KW-0653">Protein transport</keyword>
<evidence type="ECO:0000256" key="9">
    <source>
        <dbReference type="ARBA" id="ARBA00023136"/>
    </source>
</evidence>
<protein>
    <recommendedName>
        <fullName evidence="10">Protein TonB</fullName>
    </recommendedName>
</protein>
<reference evidence="13 14" key="1">
    <citation type="submission" date="2019-09" db="EMBL/GenBank/DDBJ databases">
        <authorList>
            <person name="Chandra G."/>
            <person name="Truman W A."/>
        </authorList>
    </citation>
    <scope>NUCLEOTIDE SEQUENCE [LARGE SCALE GENOMIC DNA]</scope>
    <source>
        <strain evidence="13">PS862</strain>
    </source>
</reference>
<keyword evidence="6" id="KW-0812">Transmembrane</keyword>
<dbReference type="GO" id="GO:0055085">
    <property type="term" value="P:transmembrane transport"/>
    <property type="evidence" value="ECO:0007669"/>
    <property type="project" value="InterPro"/>
</dbReference>
<dbReference type="GO" id="GO:0030288">
    <property type="term" value="C:outer membrane-bounded periplasmic space"/>
    <property type="evidence" value="ECO:0007669"/>
    <property type="project" value="InterPro"/>
</dbReference>
<evidence type="ECO:0000313" key="14">
    <source>
        <dbReference type="Proteomes" id="UP000385207"/>
    </source>
</evidence>
<dbReference type="Proteomes" id="UP000385207">
    <property type="component" value="Unassembled WGS sequence"/>
</dbReference>
<dbReference type="PRINTS" id="PR01374">
    <property type="entry name" value="TONBPROTEIN"/>
</dbReference>
<comment type="subcellular location">
    <subcellularLocation>
        <location evidence="1 10">Cell inner membrane</location>
        <topology evidence="1 10">Single-pass membrane protein</topology>
        <orientation evidence="1 10">Periplasmic side</orientation>
    </subcellularLocation>
</comment>
<dbReference type="InterPro" id="IPR006260">
    <property type="entry name" value="TonB/TolA_C"/>
</dbReference>
<evidence type="ECO:0000256" key="2">
    <source>
        <dbReference type="ARBA" id="ARBA00006555"/>
    </source>
</evidence>
<dbReference type="InterPro" id="IPR051045">
    <property type="entry name" value="TonB-dependent_transducer"/>
</dbReference>
<feature type="signal peptide" evidence="11">
    <location>
        <begin position="1"/>
        <end position="18"/>
    </location>
</feature>
<dbReference type="EMBL" id="CABVII010000006">
    <property type="protein sequence ID" value="VVO82306.1"/>
    <property type="molecule type" value="Genomic_DNA"/>
</dbReference>
<dbReference type="GO" id="GO:0015891">
    <property type="term" value="P:siderophore transport"/>
    <property type="evidence" value="ECO:0007669"/>
    <property type="project" value="InterPro"/>
</dbReference>
<dbReference type="PANTHER" id="PTHR33446">
    <property type="entry name" value="PROTEIN TONB-RELATED"/>
    <property type="match status" value="1"/>
</dbReference>
<gene>
    <name evidence="13" type="ORF">PS862_01896</name>
</gene>
<organism evidence="13 14">
    <name type="scientific">Pseudomonas fluorescens</name>
    <dbReference type="NCBI Taxonomy" id="294"/>
    <lineage>
        <taxon>Bacteria</taxon>
        <taxon>Pseudomonadati</taxon>
        <taxon>Pseudomonadota</taxon>
        <taxon>Gammaproteobacteria</taxon>
        <taxon>Pseudomonadales</taxon>
        <taxon>Pseudomonadaceae</taxon>
        <taxon>Pseudomonas</taxon>
    </lineage>
</organism>
<comment type="function">
    <text evidence="10">Interacts with outer membrane receptor proteins that carry out high-affinity binding and energy dependent uptake into the periplasmic space of specific substrates. It could act to transduce energy from the cytoplasmic membrane to specific energy-requiring processes in the outer membrane, resulting in the release into the periplasm of ligands bound by these outer membrane proteins.</text>
</comment>
<keyword evidence="8" id="KW-1133">Transmembrane helix</keyword>
<dbReference type="Gene3D" id="3.30.1150.10">
    <property type="match status" value="1"/>
</dbReference>
<keyword evidence="11" id="KW-0732">Signal</keyword>
<evidence type="ECO:0000256" key="6">
    <source>
        <dbReference type="ARBA" id="ARBA00022692"/>
    </source>
</evidence>
<feature type="domain" description="TonB C-terminal" evidence="12">
    <location>
        <begin position="18"/>
        <end position="114"/>
    </location>
</feature>
<dbReference type="NCBIfam" id="TIGR01352">
    <property type="entry name" value="tonB_Cterm"/>
    <property type="match status" value="1"/>
</dbReference>
<keyword evidence="5 10" id="KW-0997">Cell inner membrane</keyword>
<evidence type="ECO:0000256" key="1">
    <source>
        <dbReference type="ARBA" id="ARBA00004383"/>
    </source>
</evidence>
<proteinExistence type="inferred from homology"/>